<keyword evidence="3" id="KW-1185">Reference proteome</keyword>
<feature type="signal peptide" evidence="1">
    <location>
        <begin position="1"/>
        <end position="28"/>
    </location>
</feature>
<sequence>MGSTSPCRLCACAILVLGVLTLPSGILSSETGGSNLTGYPTVQAFLGPAVSGQPTITLSNRYILGFPLDRLEEFLGCLCDKASQKCSLTADIPNYDPKQPKHNVTKVTNKQGDGSGNKDNIDEAYYKCGYRGGSKTGFVECSVDTDQSTKLDKTGGYRADQNVCDFRCISFHWTMSNKR</sequence>
<proteinExistence type="predicted"/>
<gene>
    <name evidence="2" type="ORF">EGW08_020502</name>
</gene>
<accession>A0A433SR41</accession>
<dbReference type="Proteomes" id="UP000271974">
    <property type="component" value="Unassembled WGS sequence"/>
</dbReference>
<feature type="chain" id="PRO_5019056617" evidence="1">
    <location>
        <begin position="29"/>
        <end position="179"/>
    </location>
</feature>
<reference evidence="2 3" key="1">
    <citation type="submission" date="2019-01" db="EMBL/GenBank/DDBJ databases">
        <title>A draft genome assembly of the solar-powered sea slug Elysia chlorotica.</title>
        <authorList>
            <person name="Cai H."/>
            <person name="Li Q."/>
            <person name="Fang X."/>
            <person name="Li J."/>
            <person name="Curtis N.E."/>
            <person name="Altenburger A."/>
            <person name="Shibata T."/>
            <person name="Feng M."/>
            <person name="Maeda T."/>
            <person name="Schwartz J.A."/>
            <person name="Shigenobu S."/>
            <person name="Lundholm N."/>
            <person name="Nishiyama T."/>
            <person name="Yang H."/>
            <person name="Hasebe M."/>
            <person name="Li S."/>
            <person name="Pierce S.K."/>
            <person name="Wang J."/>
        </authorList>
    </citation>
    <scope>NUCLEOTIDE SEQUENCE [LARGE SCALE GENOMIC DNA]</scope>
    <source>
        <strain evidence="2">EC2010</strain>
        <tissue evidence="2">Whole organism of an adult</tissue>
    </source>
</reference>
<dbReference type="EMBL" id="RQTK01001168">
    <property type="protein sequence ID" value="RUS71737.1"/>
    <property type="molecule type" value="Genomic_DNA"/>
</dbReference>
<protein>
    <submittedName>
        <fullName evidence="2">Uncharacterized protein</fullName>
    </submittedName>
</protein>
<name>A0A433SR41_ELYCH</name>
<comment type="caution">
    <text evidence="2">The sequence shown here is derived from an EMBL/GenBank/DDBJ whole genome shotgun (WGS) entry which is preliminary data.</text>
</comment>
<feature type="non-terminal residue" evidence="2">
    <location>
        <position position="179"/>
    </location>
</feature>
<dbReference type="AlphaFoldDB" id="A0A433SR41"/>
<evidence type="ECO:0000313" key="3">
    <source>
        <dbReference type="Proteomes" id="UP000271974"/>
    </source>
</evidence>
<evidence type="ECO:0000313" key="2">
    <source>
        <dbReference type="EMBL" id="RUS71737.1"/>
    </source>
</evidence>
<organism evidence="2 3">
    <name type="scientific">Elysia chlorotica</name>
    <name type="common">Eastern emerald elysia</name>
    <name type="synonym">Sea slug</name>
    <dbReference type="NCBI Taxonomy" id="188477"/>
    <lineage>
        <taxon>Eukaryota</taxon>
        <taxon>Metazoa</taxon>
        <taxon>Spiralia</taxon>
        <taxon>Lophotrochozoa</taxon>
        <taxon>Mollusca</taxon>
        <taxon>Gastropoda</taxon>
        <taxon>Heterobranchia</taxon>
        <taxon>Euthyneura</taxon>
        <taxon>Panpulmonata</taxon>
        <taxon>Sacoglossa</taxon>
        <taxon>Placobranchoidea</taxon>
        <taxon>Plakobranchidae</taxon>
        <taxon>Elysia</taxon>
    </lineage>
</organism>
<evidence type="ECO:0000256" key="1">
    <source>
        <dbReference type="SAM" id="SignalP"/>
    </source>
</evidence>
<keyword evidence="1" id="KW-0732">Signal</keyword>